<evidence type="ECO:0000313" key="2">
    <source>
        <dbReference type="EMBL" id="CAK9202690.1"/>
    </source>
</evidence>
<evidence type="ECO:0000259" key="1">
    <source>
        <dbReference type="PROSITE" id="PS50086"/>
    </source>
</evidence>
<dbReference type="InterPro" id="IPR000195">
    <property type="entry name" value="Rab-GAP-TBC_dom"/>
</dbReference>
<dbReference type="InterPro" id="IPR050302">
    <property type="entry name" value="Rab_GAP_TBC_domain"/>
</dbReference>
<dbReference type="Proteomes" id="UP001497512">
    <property type="component" value="Chromosome 13"/>
</dbReference>
<dbReference type="SUPFAM" id="SSF47923">
    <property type="entry name" value="Ypt/Rab-GAP domain of gyp1p"/>
    <property type="match status" value="2"/>
</dbReference>
<dbReference type="PROSITE" id="PS50086">
    <property type="entry name" value="TBC_RABGAP"/>
    <property type="match status" value="1"/>
</dbReference>
<dbReference type="Gene3D" id="1.10.472.80">
    <property type="entry name" value="Ypt/Rab-GAP domain of gyp1p, domain 3"/>
    <property type="match status" value="1"/>
</dbReference>
<sequence>MYRPLNSESSGLECSSTTTASSAWGMERKEMMKKSTTTSNYVRRNIKVKVVDLYNFNLEVSREDAVTINQVLERVKEQGRVWWAMEAKNGAGWYLQPEISSQADVNRVSSLSLSTITSSMQLKKLIRKGIPPSLRPRVWMAVSGAAKKQSTVPESYYQDLTQAVKGRVTPATRQIDHDLGRTFPTHAWIDSADGRAALRRLLVAYSFRDSRVGYCQGMNFVAAMLLLVMKTEEDAFWMLAVLLENVLFNDCYAENLYGCHVEQRVYKDMFKKKFPRLATHLEKIEFDVSLVTTEWFLCLFAKSLPSETTMRVWDVMFNEGANTLCLVALAIFKMKEEELIRTKHVGEVMKVLHDATDHAYDPDELLKVAFDKVGVISSQSISKQRKKEELEVIAELELRVQRLNSGDLDPGSSVSQQVNFSS</sequence>
<feature type="domain" description="Rab-GAP TBC" evidence="1">
    <location>
        <begin position="129"/>
        <end position="320"/>
    </location>
</feature>
<evidence type="ECO:0000313" key="3">
    <source>
        <dbReference type="Proteomes" id="UP001497512"/>
    </source>
</evidence>
<dbReference type="SMART" id="SM00164">
    <property type="entry name" value="TBC"/>
    <property type="match status" value="1"/>
</dbReference>
<dbReference type="InterPro" id="IPR035969">
    <property type="entry name" value="Rab-GAP_TBC_sf"/>
</dbReference>
<dbReference type="EMBL" id="OZ019905">
    <property type="protein sequence ID" value="CAK9202690.1"/>
    <property type="molecule type" value="Genomic_DNA"/>
</dbReference>
<dbReference type="Pfam" id="PF00566">
    <property type="entry name" value="RabGAP-TBC"/>
    <property type="match status" value="1"/>
</dbReference>
<gene>
    <name evidence="2" type="ORF">CSSPTR1EN2_LOCUS6533</name>
</gene>
<accession>A0ABP0TQS8</accession>
<keyword evidence="3" id="KW-1185">Reference proteome</keyword>
<dbReference type="PANTHER" id="PTHR47219">
    <property type="entry name" value="RAB GTPASE-ACTIVATING PROTEIN 1-LIKE"/>
    <property type="match status" value="1"/>
</dbReference>
<name>A0ABP0TQS8_9BRYO</name>
<protein>
    <recommendedName>
        <fullName evidence="1">Rab-GAP TBC domain-containing protein</fullName>
    </recommendedName>
</protein>
<dbReference type="Gene3D" id="1.10.10.750">
    <property type="entry name" value="Ypt/Rab-GAP domain of gyp1p, domain 1"/>
    <property type="match status" value="1"/>
</dbReference>
<dbReference type="PANTHER" id="PTHR47219:SF20">
    <property type="entry name" value="TBC1 DOMAIN FAMILY MEMBER 2B"/>
    <property type="match status" value="1"/>
</dbReference>
<organism evidence="2 3">
    <name type="scientific">Sphagnum troendelagicum</name>
    <dbReference type="NCBI Taxonomy" id="128251"/>
    <lineage>
        <taxon>Eukaryota</taxon>
        <taxon>Viridiplantae</taxon>
        <taxon>Streptophyta</taxon>
        <taxon>Embryophyta</taxon>
        <taxon>Bryophyta</taxon>
        <taxon>Sphagnophytina</taxon>
        <taxon>Sphagnopsida</taxon>
        <taxon>Sphagnales</taxon>
        <taxon>Sphagnaceae</taxon>
        <taxon>Sphagnum</taxon>
    </lineage>
</organism>
<proteinExistence type="predicted"/>
<dbReference type="Gene3D" id="1.10.8.270">
    <property type="entry name" value="putative rabgap domain of human tbc1 domain family member 14 like domains"/>
    <property type="match status" value="1"/>
</dbReference>
<reference evidence="2" key="1">
    <citation type="submission" date="2024-02" db="EMBL/GenBank/DDBJ databases">
        <authorList>
            <consortium name="ELIXIR-Norway"/>
            <consortium name="Elixir Norway"/>
        </authorList>
    </citation>
    <scope>NUCLEOTIDE SEQUENCE</scope>
</reference>